<proteinExistence type="predicted"/>
<organism evidence="2 3">
    <name type="scientific">Eisenbergiella tayi</name>
    <dbReference type="NCBI Taxonomy" id="1432052"/>
    <lineage>
        <taxon>Bacteria</taxon>
        <taxon>Bacillati</taxon>
        <taxon>Bacillota</taxon>
        <taxon>Clostridia</taxon>
        <taxon>Lachnospirales</taxon>
        <taxon>Lachnospiraceae</taxon>
        <taxon>Eisenbergiella</taxon>
    </lineage>
</organism>
<dbReference type="EC" id="5.3.1.-" evidence="2"/>
<reference evidence="2 3" key="1">
    <citation type="submission" date="2016-07" db="EMBL/GenBank/DDBJ databases">
        <title>Characterization of isolates of Eisenbergiella tayi derived from blood cultures, using whole genome sequencing.</title>
        <authorList>
            <person name="Burdz T."/>
            <person name="Wiebe D."/>
            <person name="Huynh C."/>
            <person name="Bernard K."/>
        </authorList>
    </citation>
    <scope>NUCLEOTIDE SEQUENCE [LARGE SCALE GENOMIC DNA]</scope>
    <source>
        <strain evidence="2 3">NML 110608</strain>
    </source>
</reference>
<dbReference type="GO" id="GO:0016853">
    <property type="term" value="F:isomerase activity"/>
    <property type="evidence" value="ECO:0007669"/>
    <property type="project" value="UniProtKB-KW"/>
</dbReference>
<feature type="domain" description="Xylose isomerase-like TIM barrel" evidence="1">
    <location>
        <begin position="25"/>
        <end position="250"/>
    </location>
</feature>
<comment type="caution">
    <text evidence="2">The sequence shown here is derived from an EMBL/GenBank/DDBJ whole genome shotgun (WGS) entry which is preliminary data.</text>
</comment>
<sequence>MKLGCCLNMLGDKNDAVGRRYIGTLKDAGYDYMELPLAQIMELSENSFSELAEEAEKTGLPCECCNNFFPASVRLTGETVDPAKVQEYVKRAIDRAVKLGSRVIVFGSSGAKNVPEGFPYDRAFGQIADALRMIDTYAASAGIHIAIEPLNRQESNIIQNLEEGKKLMTEAGGPSIRLLADYYHFMLEKESLETLKKRIPDIVHVHFADPDGRSFPKESRKEYEDFFAVLKEGGYDGRVSIEAYSENKEKEISGAVFIRKYF</sequence>
<evidence type="ECO:0000313" key="2">
    <source>
        <dbReference type="EMBL" id="ODM08991.1"/>
    </source>
</evidence>
<evidence type="ECO:0000313" key="3">
    <source>
        <dbReference type="Proteomes" id="UP000094067"/>
    </source>
</evidence>
<dbReference type="Gene3D" id="3.20.20.150">
    <property type="entry name" value="Divalent-metal-dependent TIM barrel enzymes"/>
    <property type="match status" value="1"/>
</dbReference>
<dbReference type="InterPro" id="IPR013022">
    <property type="entry name" value="Xyl_isomerase-like_TIM-brl"/>
</dbReference>
<dbReference type="InterPro" id="IPR050312">
    <property type="entry name" value="IolE/XylAMocC-like"/>
</dbReference>
<dbReference type="Pfam" id="PF01261">
    <property type="entry name" value="AP_endonuc_2"/>
    <property type="match status" value="1"/>
</dbReference>
<name>A0A1E3AKQ2_9FIRM</name>
<dbReference type="SUPFAM" id="SSF51658">
    <property type="entry name" value="Xylose isomerase-like"/>
    <property type="match status" value="1"/>
</dbReference>
<accession>A0A1E3AKQ2</accession>
<keyword evidence="2" id="KW-0413">Isomerase</keyword>
<evidence type="ECO:0000259" key="1">
    <source>
        <dbReference type="Pfam" id="PF01261"/>
    </source>
</evidence>
<dbReference type="PATRIC" id="fig|1432052.4.peg.697"/>
<gene>
    <name evidence="2" type="ORF">BEI61_00620</name>
</gene>
<dbReference type="PANTHER" id="PTHR12110">
    <property type="entry name" value="HYDROXYPYRUVATE ISOMERASE"/>
    <property type="match status" value="1"/>
</dbReference>
<dbReference type="Proteomes" id="UP000094067">
    <property type="component" value="Unassembled WGS sequence"/>
</dbReference>
<dbReference type="RefSeq" id="WP_167578429.1">
    <property type="nucleotide sequence ID" value="NZ_DAWDRA010000182.1"/>
</dbReference>
<protein>
    <submittedName>
        <fullName evidence="2">D-tagatose 3-epimerase</fullName>
        <ecNumber evidence="2">5.3.1.-</ecNumber>
    </submittedName>
</protein>
<dbReference type="EMBL" id="MCGH01000001">
    <property type="protein sequence ID" value="ODM08991.1"/>
    <property type="molecule type" value="Genomic_DNA"/>
</dbReference>
<dbReference type="InterPro" id="IPR036237">
    <property type="entry name" value="Xyl_isomerase-like_sf"/>
</dbReference>
<dbReference type="AlphaFoldDB" id="A0A1E3AKQ2"/>
<dbReference type="PANTHER" id="PTHR12110:SF21">
    <property type="entry name" value="XYLOSE ISOMERASE-LIKE TIM BARREL DOMAIN-CONTAINING PROTEIN"/>
    <property type="match status" value="1"/>
</dbReference>